<accession>A0A2V4R215</accession>
<reference evidence="2 3" key="1">
    <citation type="submission" date="2017-07" db="EMBL/GenBank/DDBJ databases">
        <title>A draft genome sequence of Komagataeibacter swingsii LMG 22125.</title>
        <authorList>
            <person name="Skraban J."/>
            <person name="Cleenwerck I."/>
            <person name="Vandamme P."/>
            <person name="Trcek J."/>
        </authorList>
    </citation>
    <scope>NUCLEOTIDE SEQUENCE [LARGE SCALE GENOMIC DNA]</scope>
    <source>
        <strain evidence="2 3">LMG 22125</strain>
    </source>
</reference>
<dbReference type="Proteomes" id="UP000247371">
    <property type="component" value="Unassembled WGS sequence"/>
</dbReference>
<keyword evidence="1" id="KW-1133">Transmembrane helix</keyword>
<evidence type="ECO:0000313" key="2">
    <source>
        <dbReference type="EMBL" id="PYD70926.1"/>
    </source>
</evidence>
<comment type="caution">
    <text evidence="2">The sequence shown here is derived from an EMBL/GenBank/DDBJ whole genome shotgun (WGS) entry which is preliminary data.</text>
</comment>
<keyword evidence="1" id="KW-0812">Transmembrane</keyword>
<sequence>MFRKIHRWMGLALMLPLVLQGLTGTLLIVIPLLLPQRPPVAATGEQAGAEAIIAASRPHAPAGMIPLRLNPARWTGDSAMVTYGPAGERHPTFEVFVNPYHPSVISTYVVPSYIRFLHNLHADLFLLPYGQTATGIMGIILGAMVLTGLAIWWPHPALWKTGKWRRTVMIAPRARGLRLWREVHVSSGFWFSFLLLFLALSGSVLAFPFTRPLFGISRPAPHEHSHHDHAPPAPAAGELGLDKALAALKSQMPEATLLSVQLGERPAQQSLEVILPAYGPNHPATVQFDAPAGRMRVSHDPGQQRRGEWSFQWLHTLHEVRLAAPAPVAFIWKTAVAASGLVLIVLAFSGLGMWTIRRRNTARRESGS</sequence>
<evidence type="ECO:0000313" key="3">
    <source>
        <dbReference type="Proteomes" id="UP000247371"/>
    </source>
</evidence>
<keyword evidence="1" id="KW-0472">Membrane</keyword>
<evidence type="ECO:0000256" key="1">
    <source>
        <dbReference type="SAM" id="Phobius"/>
    </source>
</evidence>
<dbReference type="PANTHER" id="PTHR34219">
    <property type="entry name" value="IRON-REGULATED INNER MEMBRANE PROTEIN-RELATED"/>
    <property type="match status" value="1"/>
</dbReference>
<feature type="transmembrane region" description="Helical" evidence="1">
    <location>
        <begin position="12"/>
        <end position="34"/>
    </location>
</feature>
<dbReference type="AlphaFoldDB" id="A0A2V4R215"/>
<dbReference type="EMBL" id="NKUB01000002">
    <property type="protein sequence ID" value="PYD70926.1"/>
    <property type="molecule type" value="Genomic_DNA"/>
</dbReference>
<feature type="transmembrane region" description="Helical" evidence="1">
    <location>
        <begin position="188"/>
        <end position="209"/>
    </location>
</feature>
<gene>
    <name evidence="2" type="ORF">CFR76_03125</name>
</gene>
<proteinExistence type="predicted"/>
<organism evidence="2 3">
    <name type="scientific">Komagataeibacter swingsii</name>
    <dbReference type="NCBI Taxonomy" id="215220"/>
    <lineage>
        <taxon>Bacteria</taxon>
        <taxon>Pseudomonadati</taxon>
        <taxon>Pseudomonadota</taxon>
        <taxon>Alphaproteobacteria</taxon>
        <taxon>Acetobacterales</taxon>
        <taxon>Acetobacteraceae</taxon>
        <taxon>Komagataeibacter</taxon>
    </lineage>
</organism>
<name>A0A2V4R215_9PROT</name>
<dbReference type="RefSeq" id="WP_110555767.1">
    <property type="nucleotide sequence ID" value="NZ_NKUB01000002.1"/>
</dbReference>
<keyword evidence="3" id="KW-1185">Reference proteome</keyword>
<protein>
    <submittedName>
        <fullName evidence="2">Peptidase</fullName>
    </submittedName>
</protein>
<dbReference type="Pfam" id="PF03929">
    <property type="entry name" value="PepSY_TM"/>
    <property type="match status" value="1"/>
</dbReference>
<feature type="transmembrane region" description="Helical" evidence="1">
    <location>
        <begin position="133"/>
        <end position="153"/>
    </location>
</feature>
<feature type="transmembrane region" description="Helical" evidence="1">
    <location>
        <begin position="330"/>
        <end position="354"/>
    </location>
</feature>
<dbReference type="InterPro" id="IPR005625">
    <property type="entry name" value="PepSY-ass_TM"/>
</dbReference>